<reference evidence="2" key="1">
    <citation type="journal article" date="2019" name="bioRxiv">
        <title>The Genome of the Zebra Mussel, Dreissena polymorpha: A Resource for Invasive Species Research.</title>
        <authorList>
            <person name="McCartney M.A."/>
            <person name="Auch B."/>
            <person name="Kono T."/>
            <person name="Mallez S."/>
            <person name="Zhang Y."/>
            <person name="Obille A."/>
            <person name="Becker A."/>
            <person name="Abrahante J.E."/>
            <person name="Garbe J."/>
            <person name="Badalamenti J.P."/>
            <person name="Herman A."/>
            <person name="Mangelson H."/>
            <person name="Liachko I."/>
            <person name="Sullivan S."/>
            <person name="Sone E.D."/>
            <person name="Koren S."/>
            <person name="Silverstein K.A.T."/>
            <person name="Beckman K.B."/>
            <person name="Gohl D.M."/>
        </authorList>
    </citation>
    <scope>NUCLEOTIDE SEQUENCE</scope>
    <source>
        <strain evidence="2">Duluth1</strain>
        <tissue evidence="2">Whole animal</tissue>
    </source>
</reference>
<dbReference type="Gene3D" id="2.60.120.820">
    <property type="entry name" value="PHR domain"/>
    <property type="match status" value="1"/>
</dbReference>
<protein>
    <recommendedName>
        <fullName evidence="1">BACK domain-containing protein</fullName>
    </recommendedName>
</protein>
<dbReference type="Proteomes" id="UP000828390">
    <property type="component" value="Unassembled WGS sequence"/>
</dbReference>
<keyword evidence="3" id="KW-1185">Reference proteome</keyword>
<dbReference type="Gene3D" id="3.30.710.10">
    <property type="entry name" value="Potassium Channel Kv1.1, Chain A"/>
    <property type="match status" value="1"/>
</dbReference>
<dbReference type="InterPro" id="IPR011705">
    <property type="entry name" value="BACK"/>
</dbReference>
<dbReference type="PANTHER" id="PTHR45774:SF4">
    <property type="entry name" value="AXUNDEAD, ISOFORM F"/>
    <property type="match status" value="1"/>
</dbReference>
<dbReference type="Pfam" id="PF08005">
    <property type="entry name" value="PHR"/>
    <property type="match status" value="1"/>
</dbReference>
<feature type="domain" description="BACK" evidence="1">
    <location>
        <begin position="30"/>
        <end position="140"/>
    </location>
</feature>
<name>A0A9D4CKD4_DREPO</name>
<accession>A0A9D4CKD4</accession>
<dbReference type="Gene3D" id="1.25.40.420">
    <property type="match status" value="1"/>
</dbReference>
<dbReference type="InterPro" id="IPR012983">
    <property type="entry name" value="PHR"/>
</dbReference>
<dbReference type="Pfam" id="PF07707">
    <property type="entry name" value="BACK"/>
    <property type="match status" value="1"/>
</dbReference>
<reference evidence="2" key="2">
    <citation type="submission" date="2020-11" db="EMBL/GenBank/DDBJ databases">
        <authorList>
            <person name="McCartney M.A."/>
            <person name="Auch B."/>
            <person name="Kono T."/>
            <person name="Mallez S."/>
            <person name="Becker A."/>
            <person name="Gohl D.M."/>
            <person name="Silverstein K.A.T."/>
            <person name="Koren S."/>
            <person name="Bechman K.B."/>
            <person name="Herman A."/>
            <person name="Abrahante J.E."/>
            <person name="Garbe J."/>
        </authorList>
    </citation>
    <scope>NUCLEOTIDE SEQUENCE</scope>
    <source>
        <strain evidence="2">Duluth1</strain>
        <tissue evidence="2">Whole animal</tissue>
    </source>
</reference>
<sequence>MLYAARKFQLKGLSSLCFQFLDAEMHDETVCKIMEQAHIYNENGLYEKCVRYIYTNGNAVLAKPSFAELCSECVERIIKSDDLRASEQAVFEACVIWANAECRRQKKQATDETRRKVLGKLLYYVRFPVMDVTYFTQKVSLGQLLSHDETLSIFQFFHGEENQLPHRFIRQERNQFPRNVTENAEPLMLSTTSRNPSVISATRFPGTDGQWKQNGPPDAISFTVSQPIVLYGVEIYGAASGKETYALQILVYDDITREEIRKNDASLFTNSIKDKYEVYLARPLRIPPRRVFTVVVIMKGTPTHKGVDGERTLIVDGVTFEFTDSNRSSNGTDASVGQIPGILFNKTQ</sequence>
<gene>
    <name evidence="2" type="ORF">DPMN_051968</name>
</gene>
<evidence type="ECO:0000313" key="2">
    <source>
        <dbReference type="EMBL" id="KAH3726112.1"/>
    </source>
</evidence>
<comment type="caution">
    <text evidence="2">The sequence shown here is derived from an EMBL/GenBank/DDBJ whole genome shotgun (WGS) entry which is preliminary data.</text>
</comment>
<evidence type="ECO:0000313" key="3">
    <source>
        <dbReference type="Proteomes" id="UP000828390"/>
    </source>
</evidence>
<dbReference type="EMBL" id="JAIWYP010000012">
    <property type="protein sequence ID" value="KAH3726112.1"/>
    <property type="molecule type" value="Genomic_DNA"/>
</dbReference>
<proteinExistence type="predicted"/>
<organism evidence="2 3">
    <name type="scientific">Dreissena polymorpha</name>
    <name type="common">Zebra mussel</name>
    <name type="synonym">Mytilus polymorpha</name>
    <dbReference type="NCBI Taxonomy" id="45954"/>
    <lineage>
        <taxon>Eukaryota</taxon>
        <taxon>Metazoa</taxon>
        <taxon>Spiralia</taxon>
        <taxon>Lophotrochozoa</taxon>
        <taxon>Mollusca</taxon>
        <taxon>Bivalvia</taxon>
        <taxon>Autobranchia</taxon>
        <taxon>Heteroconchia</taxon>
        <taxon>Euheterodonta</taxon>
        <taxon>Imparidentia</taxon>
        <taxon>Neoheterodontei</taxon>
        <taxon>Myida</taxon>
        <taxon>Dreissenoidea</taxon>
        <taxon>Dreissenidae</taxon>
        <taxon>Dreissena</taxon>
    </lineage>
</organism>
<evidence type="ECO:0000259" key="1">
    <source>
        <dbReference type="SMART" id="SM00875"/>
    </source>
</evidence>
<dbReference type="InterPro" id="IPR011333">
    <property type="entry name" value="SKP1/BTB/POZ_sf"/>
</dbReference>
<dbReference type="PANTHER" id="PTHR45774">
    <property type="entry name" value="BTB/POZ DOMAIN-CONTAINING"/>
    <property type="match status" value="1"/>
</dbReference>
<dbReference type="InterPro" id="IPR038648">
    <property type="entry name" value="PHR_sf"/>
</dbReference>
<dbReference type="GO" id="GO:0005829">
    <property type="term" value="C:cytosol"/>
    <property type="evidence" value="ECO:0007669"/>
    <property type="project" value="TreeGrafter"/>
</dbReference>
<dbReference type="AlphaFoldDB" id="A0A9D4CKD4"/>
<dbReference type="GO" id="GO:0022008">
    <property type="term" value="P:neurogenesis"/>
    <property type="evidence" value="ECO:0007669"/>
    <property type="project" value="TreeGrafter"/>
</dbReference>
<dbReference type="SMART" id="SM00875">
    <property type="entry name" value="BACK"/>
    <property type="match status" value="1"/>
</dbReference>